<feature type="transmembrane region" description="Helical" evidence="5">
    <location>
        <begin position="106"/>
        <end position="126"/>
    </location>
</feature>
<dbReference type="PANTHER" id="PTHR30520">
    <property type="entry name" value="FORMATE TRANSPORTER-RELATED"/>
    <property type="match status" value="1"/>
</dbReference>
<name>W6SIN5_9CLOT</name>
<dbReference type="InterPro" id="IPR000292">
    <property type="entry name" value="For/NO2_transpt"/>
</dbReference>
<evidence type="ECO:0000313" key="6">
    <source>
        <dbReference type="EMBL" id="CDM69525.1"/>
    </source>
</evidence>
<keyword evidence="2 5" id="KW-0812">Transmembrane</keyword>
<evidence type="ECO:0000256" key="3">
    <source>
        <dbReference type="ARBA" id="ARBA00022989"/>
    </source>
</evidence>
<dbReference type="HOGENOM" id="CLU_036896_2_1_9"/>
<protein>
    <submittedName>
        <fullName evidence="6">Formate/nitrite transporter</fullName>
    </submittedName>
</protein>
<dbReference type="eggNOG" id="COG2116">
    <property type="taxonomic scope" value="Bacteria"/>
</dbReference>
<dbReference type="EMBL" id="HG917868">
    <property type="protein sequence ID" value="CDM69525.1"/>
    <property type="molecule type" value="Genomic_DNA"/>
</dbReference>
<reference evidence="6 7" key="1">
    <citation type="submission" date="2013-11" db="EMBL/GenBank/DDBJ databases">
        <title>Complete genome sequence of Clostridum sp. M2/40.</title>
        <authorList>
            <person name="Wibberg D."/>
            <person name="Puehler A."/>
            <person name="Schlueter A."/>
        </authorList>
    </citation>
    <scope>NUCLEOTIDE SEQUENCE [LARGE SCALE GENOMIC DNA]</scope>
    <source>
        <strain evidence="7">M2/40</strain>
    </source>
</reference>
<evidence type="ECO:0000256" key="2">
    <source>
        <dbReference type="ARBA" id="ARBA00022692"/>
    </source>
</evidence>
<keyword evidence="7" id="KW-1185">Reference proteome</keyword>
<gene>
    <name evidence="6" type="ORF">CM240_2388</name>
</gene>
<evidence type="ECO:0000313" key="7">
    <source>
        <dbReference type="Proteomes" id="UP000019426"/>
    </source>
</evidence>
<feature type="transmembrane region" description="Helical" evidence="5">
    <location>
        <begin position="182"/>
        <end position="202"/>
    </location>
</feature>
<dbReference type="Proteomes" id="UP000019426">
    <property type="component" value="Chromosome M2/40_rep1"/>
</dbReference>
<organism evidence="6 7">
    <name type="scientific">Clostridium bornimense</name>
    <dbReference type="NCBI Taxonomy" id="1216932"/>
    <lineage>
        <taxon>Bacteria</taxon>
        <taxon>Bacillati</taxon>
        <taxon>Bacillota</taxon>
        <taxon>Clostridia</taxon>
        <taxon>Eubacteriales</taxon>
        <taxon>Clostridiaceae</taxon>
        <taxon>Clostridium</taxon>
    </lineage>
</organism>
<proteinExistence type="predicted"/>
<dbReference type="PANTHER" id="PTHR30520:SF8">
    <property type="entry name" value="NITRITE TRANSPORTER NIRC"/>
    <property type="match status" value="1"/>
</dbReference>
<sequence>MRDSVLAAMQYGLKKQKMLEKSKGQFFLYAFLGGMFVAFGVLLYLSIGAPFVAAGSPGAKLAMGAAFPLAICLIIFAGGDLFTGNTMAFTIALLEKETTFKDTLKVWLFSYFGNVTGCIVTVFIYVKSKIPSDQLIQYINDTAAHKIHVDFFPLFLRALLCNTLICLLIWAAVRMQTEIGKIAVFFFCILGMIGIGLEHSIANSATLSLSYFLNGGNSLGSILYSMATVTLGNIVGGCFCVGLPYWYLGKKDK</sequence>
<dbReference type="GO" id="GO:0015499">
    <property type="term" value="F:formate transmembrane transporter activity"/>
    <property type="evidence" value="ECO:0007669"/>
    <property type="project" value="TreeGrafter"/>
</dbReference>
<dbReference type="InterPro" id="IPR023271">
    <property type="entry name" value="Aquaporin-like"/>
</dbReference>
<dbReference type="GO" id="GO:0005886">
    <property type="term" value="C:plasma membrane"/>
    <property type="evidence" value="ECO:0007669"/>
    <property type="project" value="TreeGrafter"/>
</dbReference>
<dbReference type="KEGG" id="clt:CM240_2388"/>
<accession>W6SIN5</accession>
<dbReference type="PATRIC" id="fig|1216932.3.peg.2366"/>
<dbReference type="STRING" id="1216932.CM240_2388"/>
<evidence type="ECO:0000256" key="4">
    <source>
        <dbReference type="ARBA" id="ARBA00023136"/>
    </source>
</evidence>
<keyword evidence="4 5" id="KW-0472">Membrane</keyword>
<feature type="transmembrane region" description="Helical" evidence="5">
    <location>
        <begin position="154"/>
        <end position="173"/>
    </location>
</feature>
<dbReference type="Pfam" id="PF01226">
    <property type="entry name" value="Form_Nir_trans"/>
    <property type="match status" value="1"/>
</dbReference>
<dbReference type="Gene3D" id="1.20.1080.10">
    <property type="entry name" value="Glycerol uptake facilitator protein"/>
    <property type="match status" value="1"/>
</dbReference>
<dbReference type="AlphaFoldDB" id="W6SIN5"/>
<evidence type="ECO:0000256" key="5">
    <source>
        <dbReference type="SAM" id="Phobius"/>
    </source>
</evidence>
<feature type="transmembrane region" description="Helical" evidence="5">
    <location>
        <begin position="26"/>
        <end position="47"/>
    </location>
</feature>
<feature type="transmembrane region" description="Helical" evidence="5">
    <location>
        <begin position="222"/>
        <end position="248"/>
    </location>
</feature>
<dbReference type="OrthoDB" id="9786493at2"/>
<keyword evidence="3 5" id="KW-1133">Transmembrane helix</keyword>
<evidence type="ECO:0000256" key="1">
    <source>
        <dbReference type="ARBA" id="ARBA00004141"/>
    </source>
</evidence>
<feature type="transmembrane region" description="Helical" evidence="5">
    <location>
        <begin position="67"/>
        <end position="94"/>
    </location>
</feature>
<dbReference type="RefSeq" id="WP_044039326.1">
    <property type="nucleotide sequence ID" value="NZ_HG917868.1"/>
</dbReference>
<comment type="subcellular location">
    <subcellularLocation>
        <location evidence="1">Membrane</location>
        <topology evidence="1">Multi-pass membrane protein</topology>
    </subcellularLocation>
</comment>